<feature type="region of interest" description="Disordered" evidence="2">
    <location>
        <begin position="253"/>
        <end position="283"/>
    </location>
</feature>
<evidence type="ECO:0000259" key="3">
    <source>
        <dbReference type="Pfam" id="PF03959"/>
    </source>
</evidence>
<protein>
    <recommendedName>
        <fullName evidence="3">Serine hydrolase domain-containing protein</fullName>
    </recommendedName>
</protein>
<reference evidence="4 5" key="1">
    <citation type="journal article" date="2014" name="Genome Biol. Evol.">
        <title>Comparative genomics and transcriptomics analyses reveal divergent lifestyle features of nematode endoparasitic fungus Hirsutella minnesotensis.</title>
        <authorList>
            <person name="Lai Y."/>
            <person name="Liu K."/>
            <person name="Zhang X."/>
            <person name="Zhang X."/>
            <person name="Li K."/>
            <person name="Wang N."/>
            <person name="Shu C."/>
            <person name="Wu Y."/>
            <person name="Wang C."/>
            <person name="Bushley K.E."/>
            <person name="Xiang M."/>
            <person name="Liu X."/>
        </authorList>
    </citation>
    <scope>NUCLEOTIDE SEQUENCE [LARGE SCALE GENOMIC DNA]</scope>
    <source>
        <strain evidence="4 5">3608</strain>
    </source>
</reference>
<keyword evidence="1" id="KW-0378">Hydrolase</keyword>
<dbReference type="Proteomes" id="UP000054481">
    <property type="component" value="Unassembled WGS sequence"/>
</dbReference>
<dbReference type="GO" id="GO:0019748">
    <property type="term" value="P:secondary metabolic process"/>
    <property type="evidence" value="ECO:0007669"/>
    <property type="project" value="TreeGrafter"/>
</dbReference>
<keyword evidence="5" id="KW-1185">Reference proteome</keyword>
<name>A0A0F7ZP29_9HYPO</name>
<evidence type="ECO:0000256" key="1">
    <source>
        <dbReference type="ARBA" id="ARBA00022801"/>
    </source>
</evidence>
<feature type="domain" description="Serine hydrolase" evidence="3">
    <location>
        <begin position="2"/>
        <end position="238"/>
    </location>
</feature>
<organism evidence="4 5">
    <name type="scientific">Hirsutella minnesotensis 3608</name>
    <dbReference type="NCBI Taxonomy" id="1043627"/>
    <lineage>
        <taxon>Eukaryota</taxon>
        <taxon>Fungi</taxon>
        <taxon>Dikarya</taxon>
        <taxon>Ascomycota</taxon>
        <taxon>Pezizomycotina</taxon>
        <taxon>Sordariomycetes</taxon>
        <taxon>Hypocreomycetidae</taxon>
        <taxon>Hypocreales</taxon>
        <taxon>Ophiocordycipitaceae</taxon>
        <taxon>Hirsutella</taxon>
    </lineage>
</organism>
<dbReference type="InterPro" id="IPR050593">
    <property type="entry name" value="LovG"/>
</dbReference>
<dbReference type="OrthoDB" id="414698at2759"/>
<dbReference type="AlphaFoldDB" id="A0A0F7ZP29"/>
<dbReference type="PANTHER" id="PTHR48070:SF4">
    <property type="entry name" value="ESTERASE ALNB"/>
    <property type="match status" value="1"/>
</dbReference>
<dbReference type="InterPro" id="IPR005645">
    <property type="entry name" value="FSH-like_dom"/>
</dbReference>
<feature type="compositionally biased region" description="Polar residues" evidence="2">
    <location>
        <begin position="256"/>
        <end position="283"/>
    </location>
</feature>
<dbReference type="GO" id="GO:0005634">
    <property type="term" value="C:nucleus"/>
    <property type="evidence" value="ECO:0007669"/>
    <property type="project" value="TreeGrafter"/>
</dbReference>
<dbReference type="Pfam" id="PF03959">
    <property type="entry name" value="FSH1"/>
    <property type="match status" value="1"/>
</dbReference>
<accession>A0A0F7ZP29</accession>
<evidence type="ECO:0000313" key="5">
    <source>
        <dbReference type="Proteomes" id="UP000054481"/>
    </source>
</evidence>
<proteinExistence type="predicted"/>
<dbReference type="GO" id="GO:0005737">
    <property type="term" value="C:cytoplasm"/>
    <property type="evidence" value="ECO:0007669"/>
    <property type="project" value="TreeGrafter"/>
</dbReference>
<gene>
    <name evidence="4" type="ORF">HIM_05897</name>
</gene>
<dbReference type="InterPro" id="IPR029058">
    <property type="entry name" value="AB_hydrolase_fold"/>
</dbReference>
<dbReference type="PANTHER" id="PTHR48070">
    <property type="entry name" value="ESTERASE OVCA2"/>
    <property type="match status" value="1"/>
</dbReference>
<dbReference type="Gene3D" id="3.40.50.1820">
    <property type="entry name" value="alpha/beta hydrolase"/>
    <property type="match status" value="1"/>
</dbReference>
<evidence type="ECO:0000313" key="4">
    <source>
        <dbReference type="EMBL" id="KJZ74780.1"/>
    </source>
</evidence>
<dbReference type="SUPFAM" id="SSF53474">
    <property type="entry name" value="alpha/beta-Hydrolases"/>
    <property type="match status" value="1"/>
</dbReference>
<dbReference type="EMBL" id="KQ030523">
    <property type="protein sequence ID" value="KJZ74780.1"/>
    <property type="molecule type" value="Genomic_DNA"/>
</dbReference>
<sequence length="314" mass="34145">MKFLCLHGAYGNAETFEKQLEPFLHASLGVLDVKYTFITGRNPIVPPPSYPGYFGNKPVFTFIPRDGADSEGRDIKSKLDDFPTGDTPEETIRTFKEAHGAMPYTKDGLLKFLDHMFETLDGDPDIQGIIGFSEGAAAAASLILEEKRRYDTAGIPRQIKCGVFFSGWPPLALGENDLALALADTTEDRIDVPTCHVIGSDDPYLDGAMALYNVCEEDSAILFDHGTGHFIPRDQSTLSDLCSVVASLVDAMDDPSSGSEKARMSNSDISESSDFGPISSNVTSVDGREEKELWYKAYNQSKAMSLATSLVAAD</sequence>
<evidence type="ECO:0000256" key="2">
    <source>
        <dbReference type="SAM" id="MobiDB-lite"/>
    </source>
</evidence>
<dbReference type="GO" id="GO:0016787">
    <property type="term" value="F:hydrolase activity"/>
    <property type="evidence" value="ECO:0007669"/>
    <property type="project" value="UniProtKB-KW"/>
</dbReference>